<organism evidence="3 4">
    <name type="scientific">Glossina palpalis gambiensis</name>
    <dbReference type="NCBI Taxonomy" id="67801"/>
    <lineage>
        <taxon>Eukaryota</taxon>
        <taxon>Metazoa</taxon>
        <taxon>Ecdysozoa</taxon>
        <taxon>Arthropoda</taxon>
        <taxon>Hexapoda</taxon>
        <taxon>Insecta</taxon>
        <taxon>Pterygota</taxon>
        <taxon>Neoptera</taxon>
        <taxon>Endopterygota</taxon>
        <taxon>Diptera</taxon>
        <taxon>Brachycera</taxon>
        <taxon>Muscomorpha</taxon>
        <taxon>Hippoboscoidea</taxon>
        <taxon>Glossinidae</taxon>
        <taxon>Glossina</taxon>
    </lineage>
</organism>
<accession>A0A1B0AQB8</accession>
<keyword evidence="2" id="KW-0472">Membrane</keyword>
<feature type="transmembrane region" description="Helical" evidence="2">
    <location>
        <begin position="104"/>
        <end position="125"/>
    </location>
</feature>
<reference evidence="3" key="2">
    <citation type="submission" date="2020-05" db="UniProtKB">
        <authorList>
            <consortium name="EnsemblMetazoa"/>
        </authorList>
    </citation>
    <scope>IDENTIFICATION</scope>
    <source>
        <strain evidence="3">IAEA</strain>
    </source>
</reference>
<name>A0A1B0AQB8_9MUSC</name>
<proteinExistence type="predicted"/>
<evidence type="ECO:0000313" key="3">
    <source>
        <dbReference type="EnsemblMetazoa" id="GPPI004745-PA"/>
    </source>
</evidence>
<dbReference type="VEuPathDB" id="VectorBase:GPPI004745"/>
<sequence>MEEVCQSINAGFIKDETCIHYLYEMVTQCLKHIKNQEVDNNIWKYFKRFIFPLKDTSFKTIIIPAGVQSQDLNAKTCVRILSNYVVDYALRAPHYQNEKIRGSLLWKAMFSIVGIIILLILSITIKCIHWKLNKANPKSEDDEVIIESAQEPRLLNLQIRTMAALNRSLRMAREELRRLRIIHFVQCEEILAPDGISILVLKVSSQVELLDNHLIGKMRTSGRLYRLQNQHVQYRYQFQTILLNVVLLSLRERMQRMHFLIEFEEDCIYDEFIWTHRSDTVSTVLRKSTLSSPSTSAAVGRRCLPETSALLRRAQPPKRIPKSKNNRPPT</sequence>
<protein>
    <submittedName>
        <fullName evidence="3">Uncharacterized protein</fullName>
    </submittedName>
</protein>
<keyword evidence="4" id="KW-1185">Reference proteome</keyword>
<dbReference type="EMBL" id="JXJN01001784">
    <property type="status" value="NOT_ANNOTATED_CDS"/>
    <property type="molecule type" value="Genomic_DNA"/>
</dbReference>
<evidence type="ECO:0000256" key="1">
    <source>
        <dbReference type="SAM" id="MobiDB-lite"/>
    </source>
</evidence>
<evidence type="ECO:0000256" key="2">
    <source>
        <dbReference type="SAM" id="Phobius"/>
    </source>
</evidence>
<feature type="compositionally biased region" description="Basic residues" evidence="1">
    <location>
        <begin position="315"/>
        <end position="330"/>
    </location>
</feature>
<reference evidence="4" key="1">
    <citation type="submission" date="2015-01" db="EMBL/GenBank/DDBJ databases">
        <authorList>
            <person name="Aksoy S."/>
            <person name="Warren W."/>
            <person name="Wilson R.K."/>
        </authorList>
    </citation>
    <scope>NUCLEOTIDE SEQUENCE [LARGE SCALE GENOMIC DNA]</scope>
    <source>
        <strain evidence="4">IAEA</strain>
    </source>
</reference>
<keyword evidence="2" id="KW-1133">Transmembrane helix</keyword>
<dbReference type="EnsemblMetazoa" id="GPPI004745-RA">
    <property type="protein sequence ID" value="GPPI004745-PA"/>
    <property type="gene ID" value="GPPI004745"/>
</dbReference>
<evidence type="ECO:0000313" key="4">
    <source>
        <dbReference type="Proteomes" id="UP000092460"/>
    </source>
</evidence>
<feature type="region of interest" description="Disordered" evidence="1">
    <location>
        <begin position="310"/>
        <end position="330"/>
    </location>
</feature>
<keyword evidence="2" id="KW-0812">Transmembrane</keyword>
<dbReference type="AlphaFoldDB" id="A0A1B0AQB8"/>
<dbReference type="Proteomes" id="UP000092460">
    <property type="component" value="Unassembled WGS sequence"/>
</dbReference>